<name>A0ABS0IGJ7_9BACT</name>
<feature type="transmembrane region" description="Helical" evidence="1">
    <location>
        <begin position="34"/>
        <end position="53"/>
    </location>
</feature>
<keyword evidence="1" id="KW-0472">Membrane</keyword>
<evidence type="ECO:0000256" key="1">
    <source>
        <dbReference type="SAM" id="Phobius"/>
    </source>
</evidence>
<reference evidence="2 3" key="1">
    <citation type="submission" date="2020-11" db="EMBL/GenBank/DDBJ databases">
        <authorList>
            <person name="Kim M.K."/>
        </authorList>
    </citation>
    <scope>NUCLEOTIDE SEQUENCE [LARGE SCALE GENOMIC DNA]</scope>
    <source>
        <strain evidence="2 3">BT683</strain>
    </source>
</reference>
<comment type="caution">
    <text evidence="2">The sequence shown here is derived from an EMBL/GenBank/DDBJ whole genome shotgun (WGS) entry which is preliminary data.</text>
</comment>
<feature type="transmembrane region" description="Helical" evidence="1">
    <location>
        <begin position="169"/>
        <end position="187"/>
    </location>
</feature>
<evidence type="ECO:0000313" key="3">
    <source>
        <dbReference type="Proteomes" id="UP000597617"/>
    </source>
</evidence>
<keyword evidence="1" id="KW-0812">Transmembrane</keyword>
<evidence type="ECO:0000313" key="2">
    <source>
        <dbReference type="EMBL" id="MBF9237480.1"/>
    </source>
</evidence>
<organism evidence="2 3">
    <name type="scientific">Hymenobacter jeongseonensis</name>
    <dbReference type="NCBI Taxonomy" id="2791027"/>
    <lineage>
        <taxon>Bacteria</taxon>
        <taxon>Pseudomonadati</taxon>
        <taxon>Bacteroidota</taxon>
        <taxon>Cytophagia</taxon>
        <taxon>Cytophagales</taxon>
        <taxon>Hymenobacteraceae</taxon>
        <taxon>Hymenobacter</taxon>
    </lineage>
</organism>
<sequence>MLIVFVVYLLFLPTTEYTKQYYGAKGYWMFGEKYFSTGSFALLSYFNAIRGYFSPLLLAPLTRLEVNYGWTVMDLCRLLGACNAAAVFGWAGPALWHAVKGGGPVPLGRRLPVAGLGFALWRDYFNFCLTNFPALLAIGITLIGLLRGLCLASGLASDIALAAAVNMRSVYQAAIPAIVLLAVLPAVGRSRWWDWARASVLAVVALKPRQILQDLPFRNVTIDDFLPAPAPEPW</sequence>
<dbReference type="RefSeq" id="WP_196281852.1">
    <property type="nucleotide sequence ID" value="NZ_JADQDQ010000003.1"/>
</dbReference>
<keyword evidence="3" id="KW-1185">Reference proteome</keyword>
<accession>A0ABS0IGJ7</accession>
<dbReference type="EMBL" id="JADQDQ010000003">
    <property type="protein sequence ID" value="MBF9237480.1"/>
    <property type="molecule type" value="Genomic_DNA"/>
</dbReference>
<gene>
    <name evidence="2" type="ORF">I2I05_08720</name>
</gene>
<keyword evidence="1" id="KW-1133">Transmembrane helix</keyword>
<feature type="transmembrane region" description="Helical" evidence="1">
    <location>
        <begin position="132"/>
        <end position="157"/>
    </location>
</feature>
<dbReference type="Proteomes" id="UP000597617">
    <property type="component" value="Unassembled WGS sequence"/>
</dbReference>
<proteinExistence type="predicted"/>
<protein>
    <submittedName>
        <fullName evidence="2">Uncharacterized protein</fullName>
    </submittedName>
</protein>